<keyword evidence="3" id="KW-1185">Reference proteome</keyword>
<proteinExistence type="predicted"/>
<accession>A0A4P7GQ37</accession>
<dbReference type="Proteomes" id="UP000294894">
    <property type="component" value="Chromosome"/>
</dbReference>
<dbReference type="Pfam" id="PF14530">
    <property type="entry name" value="DUF4439"/>
    <property type="match status" value="1"/>
</dbReference>
<dbReference type="InterPro" id="IPR029447">
    <property type="entry name" value="DUF4439"/>
</dbReference>
<dbReference type="RefSeq" id="WP_135080242.1">
    <property type="nucleotide sequence ID" value="NZ_CP038267.1"/>
</dbReference>
<sequence length="144" mass="15231">MSPVTALQRALAAEHAALHVYGALGARTSASATPTLFADLTAGYTLHRSRRDQLTALVRDEGADPAAAAATYELPEPLDTPDQVTRAALAVEQSCTETYAWLVGQTSGASRRWAIAALTNSAVRELTYRGSPEIFPGAGEFADR</sequence>
<dbReference type="AlphaFoldDB" id="A0A4P7GQ37"/>
<reference evidence="2 3" key="1">
    <citation type="submission" date="2019-03" db="EMBL/GenBank/DDBJ databases">
        <title>Three New Species of Nocardioides, Nocardioides euryhalodurans sp. nov., Nocardioides seonyuensis sp. nov. and Nocardioides eburneoflavus sp. nov., Iolated from Soil.</title>
        <authorList>
            <person name="Roh S.G."/>
            <person name="Lee C."/>
            <person name="Kim M.-K."/>
            <person name="Kim S.B."/>
        </authorList>
    </citation>
    <scope>NUCLEOTIDE SEQUENCE [LARGE SCALE GENOMIC DNA]</scope>
    <source>
        <strain evidence="2 3">MMS17-SY117</strain>
    </source>
</reference>
<organism evidence="2 3">
    <name type="scientific">Nocardioides euryhalodurans</name>
    <dbReference type="NCBI Taxonomy" id="2518370"/>
    <lineage>
        <taxon>Bacteria</taxon>
        <taxon>Bacillati</taxon>
        <taxon>Actinomycetota</taxon>
        <taxon>Actinomycetes</taxon>
        <taxon>Propionibacteriales</taxon>
        <taxon>Nocardioidaceae</taxon>
        <taxon>Nocardioides</taxon>
    </lineage>
</organism>
<evidence type="ECO:0000313" key="3">
    <source>
        <dbReference type="Proteomes" id="UP000294894"/>
    </source>
</evidence>
<dbReference type="Gene3D" id="1.20.1260.10">
    <property type="match status" value="1"/>
</dbReference>
<protein>
    <submittedName>
        <fullName evidence="2">DUF4439 domain-containing protein</fullName>
    </submittedName>
</protein>
<dbReference type="KEGG" id="noy:EXE57_18910"/>
<dbReference type="EMBL" id="CP038267">
    <property type="protein sequence ID" value="QBR94124.1"/>
    <property type="molecule type" value="Genomic_DNA"/>
</dbReference>
<dbReference type="OrthoDB" id="5195580at2"/>
<dbReference type="InterPro" id="IPR012347">
    <property type="entry name" value="Ferritin-like"/>
</dbReference>
<evidence type="ECO:0000313" key="2">
    <source>
        <dbReference type="EMBL" id="QBR94124.1"/>
    </source>
</evidence>
<name>A0A4P7GQ37_9ACTN</name>
<evidence type="ECO:0000259" key="1">
    <source>
        <dbReference type="Pfam" id="PF14530"/>
    </source>
</evidence>
<gene>
    <name evidence="2" type="ORF">EXE57_18910</name>
</gene>
<dbReference type="SUPFAM" id="SSF47240">
    <property type="entry name" value="Ferritin-like"/>
    <property type="match status" value="1"/>
</dbReference>
<feature type="domain" description="DUF4439" evidence="1">
    <location>
        <begin position="6"/>
        <end position="138"/>
    </location>
</feature>
<dbReference type="InterPro" id="IPR009078">
    <property type="entry name" value="Ferritin-like_SF"/>
</dbReference>